<evidence type="ECO:0000256" key="1">
    <source>
        <dbReference type="ARBA" id="ARBA00009283"/>
    </source>
</evidence>
<dbReference type="GO" id="GO:0017111">
    <property type="term" value="F:ribonucleoside triphosphate phosphatase activity"/>
    <property type="evidence" value="ECO:0007669"/>
    <property type="project" value="TreeGrafter"/>
</dbReference>
<evidence type="ECO:0000256" key="5">
    <source>
        <dbReference type="RuleBase" id="RU003833"/>
    </source>
</evidence>
<feature type="active site" description="Proton acceptor" evidence="3">
    <location>
        <position position="166"/>
    </location>
</feature>
<dbReference type="AlphaFoldDB" id="A0A8D2KSN2"/>
<dbReference type="Gene3D" id="3.30.420.150">
    <property type="entry name" value="Exopolyphosphatase. Domain 2"/>
    <property type="match status" value="1"/>
</dbReference>
<dbReference type="GO" id="GO:0009134">
    <property type="term" value="P:nucleoside diphosphate catabolic process"/>
    <property type="evidence" value="ECO:0007669"/>
    <property type="project" value="TreeGrafter"/>
</dbReference>
<keyword evidence="6" id="KW-0472">Membrane</keyword>
<dbReference type="PROSITE" id="PS01238">
    <property type="entry name" value="GDA1_CD39_NTPASE"/>
    <property type="match status" value="1"/>
</dbReference>
<evidence type="ECO:0000313" key="7">
    <source>
        <dbReference type="Ensembl" id="ENSVKKP00000004260.1"/>
    </source>
</evidence>
<dbReference type="PANTHER" id="PTHR11782:SF38">
    <property type="entry name" value="ECTONUCLEOSIDE TRIPHOSPHATE DIPHOSPHOHYDROLASE 3"/>
    <property type="match status" value="1"/>
</dbReference>
<dbReference type="Ensembl" id="ENSVKKT00000004378.1">
    <property type="protein sequence ID" value="ENSVKKP00000004260.1"/>
    <property type="gene ID" value="ENSVKKG00000003181.1"/>
</dbReference>
<keyword evidence="4" id="KW-0067">ATP-binding</keyword>
<reference evidence="7" key="2">
    <citation type="submission" date="2025-09" db="UniProtKB">
        <authorList>
            <consortium name="Ensembl"/>
        </authorList>
    </citation>
    <scope>IDENTIFICATION</scope>
</reference>
<proteinExistence type="inferred from homology"/>
<dbReference type="Gene3D" id="3.30.420.40">
    <property type="match status" value="1"/>
</dbReference>
<evidence type="ECO:0000256" key="2">
    <source>
        <dbReference type="ARBA" id="ARBA00022801"/>
    </source>
</evidence>
<keyword evidence="2 5" id="KW-0378">Hydrolase</keyword>
<sequence>SSTLVMGQCPPLGLRWTGCMVCAALSCYTSAPVRSPIRRTYGIVLDAGSSRTTAYVYEWPAEKENNTGVVSQTFKCNVKGPGISSYGNNPREIAEPINDCMNKVKEKIPSHLHSSTPVYLGATAGMRLLRSQNESAASEVLESIQNYFTSQPFDFRGAKIITGQAEGVYGWITANYLKGNFLEVWLGIAWVHPHGAETTGALDLGGASTQISFIPEESTEASDSMLQVQLYGYPYKVYTHSFQCYGRDEAEKTLLASILRVQSRHCCSVGTHLYGSLCTEKLITENYNASQLVTVVGTGDPTLCREAVSVLFNFTSCRDKKDCSFNGIHQPKIKGNFVAFSGFYYTVNALNLTGQFSLRKADLQKQLFLFFWKGPKLRRLQILMRFLFVFQVGNSSIAWSLGYMLNLTNMIPAESDRIWFPMNPSLFAGLLFFFTAVVLLCLIFLVYSCVVHMKST</sequence>
<feature type="binding site" evidence="4">
    <location>
        <begin position="206"/>
        <end position="210"/>
    </location>
    <ligand>
        <name>ATP</name>
        <dbReference type="ChEBI" id="CHEBI:30616"/>
    </ligand>
</feature>
<evidence type="ECO:0000256" key="3">
    <source>
        <dbReference type="PIRSR" id="PIRSR600407-1"/>
    </source>
</evidence>
<keyword evidence="6" id="KW-0812">Transmembrane</keyword>
<dbReference type="PANTHER" id="PTHR11782">
    <property type="entry name" value="ADENOSINE/GUANOSINE DIPHOSPHATASE"/>
    <property type="match status" value="1"/>
</dbReference>
<keyword evidence="8" id="KW-1185">Reference proteome</keyword>
<comment type="similarity">
    <text evidence="1 5">Belongs to the GDA1/CD39 NTPase family.</text>
</comment>
<dbReference type="InterPro" id="IPR000407">
    <property type="entry name" value="GDA1_CD39_NTPase"/>
</dbReference>
<dbReference type="GO" id="GO:0005886">
    <property type="term" value="C:plasma membrane"/>
    <property type="evidence" value="ECO:0007669"/>
    <property type="project" value="TreeGrafter"/>
</dbReference>
<evidence type="ECO:0000256" key="6">
    <source>
        <dbReference type="SAM" id="Phobius"/>
    </source>
</evidence>
<evidence type="ECO:0000313" key="8">
    <source>
        <dbReference type="Proteomes" id="UP000694545"/>
    </source>
</evidence>
<evidence type="ECO:0000256" key="4">
    <source>
        <dbReference type="PIRSR" id="PIRSR600407-2"/>
    </source>
</evidence>
<name>A0A8D2KSN2_VARKO</name>
<dbReference type="GO" id="GO:0045134">
    <property type="term" value="F:UDP phosphatase activity"/>
    <property type="evidence" value="ECO:0007669"/>
    <property type="project" value="TreeGrafter"/>
</dbReference>
<feature type="transmembrane region" description="Helical" evidence="6">
    <location>
        <begin position="425"/>
        <end position="450"/>
    </location>
</feature>
<dbReference type="GO" id="GO:0005524">
    <property type="term" value="F:ATP binding"/>
    <property type="evidence" value="ECO:0007669"/>
    <property type="project" value="UniProtKB-KW"/>
</dbReference>
<keyword evidence="4" id="KW-0547">Nucleotide-binding</keyword>
<protein>
    <submittedName>
        <fullName evidence="7">Ectonucleoside triphosphate diphosphohydrolase 3</fullName>
    </submittedName>
</protein>
<feature type="transmembrane region" description="Helical" evidence="6">
    <location>
        <begin position="382"/>
        <end position="405"/>
    </location>
</feature>
<keyword evidence="6" id="KW-1133">Transmembrane helix</keyword>
<dbReference type="GO" id="GO:0004382">
    <property type="term" value="F:GDP phosphatase activity"/>
    <property type="evidence" value="ECO:0007669"/>
    <property type="project" value="TreeGrafter"/>
</dbReference>
<dbReference type="Proteomes" id="UP000694545">
    <property type="component" value="Unplaced"/>
</dbReference>
<organism evidence="7 8">
    <name type="scientific">Varanus komodoensis</name>
    <name type="common">Komodo dragon</name>
    <dbReference type="NCBI Taxonomy" id="61221"/>
    <lineage>
        <taxon>Eukaryota</taxon>
        <taxon>Metazoa</taxon>
        <taxon>Chordata</taxon>
        <taxon>Craniata</taxon>
        <taxon>Vertebrata</taxon>
        <taxon>Euteleostomi</taxon>
        <taxon>Lepidosauria</taxon>
        <taxon>Squamata</taxon>
        <taxon>Bifurcata</taxon>
        <taxon>Unidentata</taxon>
        <taxon>Episquamata</taxon>
        <taxon>Toxicofera</taxon>
        <taxon>Anguimorpha</taxon>
        <taxon>Paleoanguimorpha</taxon>
        <taxon>Varanoidea</taxon>
        <taxon>Varanidae</taxon>
        <taxon>Varanus</taxon>
    </lineage>
</organism>
<reference evidence="7" key="1">
    <citation type="submission" date="2025-08" db="UniProtKB">
        <authorList>
            <consortium name="Ensembl"/>
        </authorList>
    </citation>
    <scope>IDENTIFICATION</scope>
</reference>
<accession>A0A8D2KSN2</accession>
<dbReference type="FunFam" id="3.30.420.40:FF:000068">
    <property type="entry name" value="Ectonucleoside triphosphate diphosphohydrolase 1"/>
    <property type="match status" value="1"/>
</dbReference>
<dbReference type="Pfam" id="PF01150">
    <property type="entry name" value="GDA1_CD39"/>
    <property type="match status" value="1"/>
</dbReference>